<accession>A0A317EQV4</accession>
<evidence type="ECO:0000259" key="3">
    <source>
        <dbReference type="PROSITE" id="PS50110"/>
    </source>
</evidence>
<sequence length="120" mass="13472">MQDTVLIIETDTTILEAMQMIIEAGGYYVINASNGEILLQFEKEFPRLLIIEEFLPFESGSEICRRIKSNPNTAHVPVLLLSGYEKIGEIARACGADGFIEKPFDLINFIDIVDQYLQAS</sequence>
<evidence type="ECO:0000313" key="5">
    <source>
        <dbReference type="Proteomes" id="UP000245379"/>
    </source>
</evidence>
<keyword evidence="5" id="KW-1185">Reference proteome</keyword>
<comment type="caution">
    <text evidence="2">Lacks conserved residue(s) required for the propagation of feature annotation.</text>
</comment>
<evidence type="ECO:0000256" key="2">
    <source>
        <dbReference type="PROSITE-ProRule" id="PRU00169"/>
    </source>
</evidence>
<keyword evidence="1" id="KW-0597">Phosphoprotein</keyword>
<feature type="domain" description="Response regulatory" evidence="3">
    <location>
        <begin position="4"/>
        <end position="117"/>
    </location>
</feature>
<evidence type="ECO:0000256" key="1">
    <source>
        <dbReference type="ARBA" id="ARBA00022553"/>
    </source>
</evidence>
<dbReference type="PANTHER" id="PTHR44591">
    <property type="entry name" value="STRESS RESPONSE REGULATOR PROTEIN 1"/>
    <property type="match status" value="1"/>
</dbReference>
<comment type="caution">
    <text evidence="4">The sequence shown here is derived from an EMBL/GenBank/DDBJ whole genome shotgun (WGS) entry which is preliminary data.</text>
</comment>
<dbReference type="RefSeq" id="WP_109924700.1">
    <property type="nucleotide sequence ID" value="NZ_QGNZ01000001.1"/>
</dbReference>
<dbReference type="Pfam" id="PF00072">
    <property type="entry name" value="Response_reg"/>
    <property type="match status" value="1"/>
</dbReference>
<dbReference type="Gene3D" id="3.40.50.2300">
    <property type="match status" value="1"/>
</dbReference>
<dbReference type="PROSITE" id="PS50110">
    <property type="entry name" value="RESPONSE_REGULATORY"/>
    <property type="match status" value="1"/>
</dbReference>
<evidence type="ECO:0000313" key="4">
    <source>
        <dbReference type="EMBL" id="PWS29271.1"/>
    </source>
</evidence>
<dbReference type="EMBL" id="QGNZ01000001">
    <property type="protein sequence ID" value="PWS29271.1"/>
    <property type="molecule type" value="Genomic_DNA"/>
</dbReference>
<dbReference type="SMART" id="SM00448">
    <property type="entry name" value="REC"/>
    <property type="match status" value="1"/>
</dbReference>
<dbReference type="InterPro" id="IPR050595">
    <property type="entry name" value="Bact_response_regulator"/>
</dbReference>
<dbReference type="GO" id="GO:0000160">
    <property type="term" value="P:phosphorelay signal transduction system"/>
    <property type="evidence" value="ECO:0007669"/>
    <property type="project" value="InterPro"/>
</dbReference>
<proteinExistence type="predicted"/>
<dbReference type="Proteomes" id="UP000245379">
    <property type="component" value="Unassembled WGS sequence"/>
</dbReference>
<dbReference type="AlphaFoldDB" id="A0A317EQV4"/>
<gene>
    <name evidence="4" type="ORF">DHW03_05480</name>
</gene>
<dbReference type="InterPro" id="IPR011006">
    <property type="entry name" value="CheY-like_superfamily"/>
</dbReference>
<dbReference type="OrthoDB" id="710898at2"/>
<dbReference type="SUPFAM" id="SSF52172">
    <property type="entry name" value="CheY-like"/>
    <property type="match status" value="1"/>
</dbReference>
<dbReference type="PANTHER" id="PTHR44591:SF3">
    <property type="entry name" value="RESPONSE REGULATORY DOMAIN-CONTAINING PROTEIN"/>
    <property type="match status" value="1"/>
</dbReference>
<name>A0A317EQV4_9SPHI</name>
<reference evidence="4 5" key="1">
    <citation type="submission" date="2018-05" db="EMBL/GenBank/DDBJ databases">
        <title>Pedobacter paludis sp. nov., isolated from wetland soil.</title>
        <authorList>
            <person name="Zhang Y."/>
            <person name="Wang G."/>
        </authorList>
    </citation>
    <scope>NUCLEOTIDE SEQUENCE [LARGE SCALE GENOMIC DNA]</scope>
    <source>
        <strain evidence="4 5">KCTC22721</strain>
    </source>
</reference>
<organism evidence="4 5">
    <name type="scientific">Pedobacter yonginense</name>
    <dbReference type="NCBI Taxonomy" id="651869"/>
    <lineage>
        <taxon>Bacteria</taxon>
        <taxon>Pseudomonadati</taxon>
        <taxon>Bacteroidota</taxon>
        <taxon>Sphingobacteriia</taxon>
        <taxon>Sphingobacteriales</taxon>
        <taxon>Sphingobacteriaceae</taxon>
        <taxon>Pedobacter</taxon>
    </lineage>
</organism>
<dbReference type="InterPro" id="IPR001789">
    <property type="entry name" value="Sig_transdc_resp-reg_receiver"/>
</dbReference>
<protein>
    <recommendedName>
        <fullName evidence="3">Response regulatory domain-containing protein</fullName>
    </recommendedName>
</protein>